<reference evidence="1" key="1">
    <citation type="submission" date="2019-04" db="EMBL/GenBank/DDBJ databases">
        <title>Evolution of Biomass-Degrading Anaerobic Consortia Revealed by Metagenomics.</title>
        <authorList>
            <person name="Peng X."/>
        </authorList>
    </citation>
    <scope>NUCLEOTIDE SEQUENCE</scope>
    <source>
        <strain evidence="1">SIG240</strain>
    </source>
</reference>
<gene>
    <name evidence="1" type="ORF">E7201_04330</name>
</gene>
<evidence type="ECO:0000313" key="2">
    <source>
        <dbReference type="Proteomes" id="UP000761380"/>
    </source>
</evidence>
<accession>A0A927ZR08</accession>
<evidence type="ECO:0000313" key="1">
    <source>
        <dbReference type="EMBL" id="MBE6092391.1"/>
    </source>
</evidence>
<dbReference type="SUPFAM" id="SSF53756">
    <property type="entry name" value="UDP-Glycosyltransferase/glycogen phosphorylase"/>
    <property type="match status" value="1"/>
</dbReference>
<protein>
    <submittedName>
        <fullName evidence="1">Uncharacterized protein</fullName>
    </submittedName>
</protein>
<proteinExistence type="predicted"/>
<sequence>MKIYPDTIVYILCVPGIETGGPTALHQLASQLEALGVTAKIFYVEIVGYDFDCPVAEGYRKYHLDWTKEVIDEPQNILVVFEAMPQGIYSFTRIRKVFWWLSVDNYIASLRGQVNRIDTANLARVPLERFFFFGQSIEVTHWCQSEYARQFLICNGVPSEEIFMVEDYLGWEFMDSLSGGELIARQNIAAYNPRKGQETTEKIIAMRPDIDWRPIENMTPDEVKTLLKTAKVYIDFGHHPGKDRIPREAAMSGCVVITGRRGAAGNGVDINIPECFKLADDDIAGIVEKIEQVFTDYPAAYQQQAAYRRRIVTDYARFTDEVAKAVELEPGKIPLWSAVINDGGEGLAIAQALWELNEEFRLKYIVDDDLAGVAQLPDGIYERQGRRYLCLQEQFSVEILSSVDANFLYREGRIKKFFVKESDAAAQKAQNRLLSLRAEDLLLV</sequence>
<organism evidence="1 2">
    <name type="scientific">Selenomonas ruminantium</name>
    <dbReference type="NCBI Taxonomy" id="971"/>
    <lineage>
        <taxon>Bacteria</taxon>
        <taxon>Bacillati</taxon>
        <taxon>Bacillota</taxon>
        <taxon>Negativicutes</taxon>
        <taxon>Selenomonadales</taxon>
        <taxon>Selenomonadaceae</taxon>
        <taxon>Selenomonas</taxon>
    </lineage>
</organism>
<dbReference type="EMBL" id="SVBY01000022">
    <property type="protein sequence ID" value="MBE6092391.1"/>
    <property type="molecule type" value="Genomic_DNA"/>
</dbReference>
<dbReference type="Proteomes" id="UP000761380">
    <property type="component" value="Unassembled WGS sequence"/>
</dbReference>
<name>A0A927ZR08_SELRU</name>
<dbReference type="Gene3D" id="3.40.50.2000">
    <property type="entry name" value="Glycogen Phosphorylase B"/>
    <property type="match status" value="1"/>
</dbReference>
<dbReference type="AlphaFoldDB" id="A0A927ZR08"/>
<comment type="caution">
    <text evidence="1">The sequence shown here is derived from an EMBL/GenBank/DDBJ whole genome shotgun (WGS) entry which is preliminary data.</text>
</comment>